<keyword evidence="2" id="KW-1185">Reference proteome</keyword>
<dbReference type="PhylomeDB" id="T1J7D4"/>
<dbReference type="HOGENOM" id="CLU_603155_0_0_1"/>
<dbReference type="SUPFAM" id="SSF52058">
    <property type="entry name" value="L domain-like"/>
    <property type="match status" value="1"/>
</dbReference>
<dbReference type="AlphaFoldDB" id="T1J7D4"/>
<accession>T1J7D4</accession>
<evidence type="ECO:0000313" key="2">
    <source>
        <dbReference type="Proteomes" id="UP000014500"/>
    </source>
</evidence>
<proteinExistence type="predicted"/>
<dbReference type="EMBL" id="JH431920">
    <property type="status" value="NOT_ANNOTATED_CDS"/>
    <property type="molecule type" value="Genomic_DNA"/>
</dbReference>
<protein>
    <recommendedName>
        <fullName evidence="3">F-box domain-containing protein</fullName>
    </recommendedName>
</protein>
<evidence type="ECO:0000313" key="1">
    <source>
        <dbReference type="EnsemblMetazoa" id="SMAR009575-PA"/>
    </source>
</evidence>
<dbReference type="EnsemblMetazoa" id="SMAR009575-RA">
    <property type="protein sequence ID" value="SMAR009575-PA"/>
    <property type="gene ID" value="SMAR009575"/>
</dbReference>
<dbReference type="InterPro" id="IPR032675">
    <property type="entry name" value="LRR_dom_sf"/>
</dbReference>
<dbReference type="Proteomes" id="UP000014500">
    <property type="component" value="Unassembled WGS sequence"/>
</dbReference>
<evidence type="ECO:0008006" key="3">
    <source>
        <dbReference type="Google" id="ProtNLM"/>
    </source>
</evidence>
<dbReference type="Gene3D" id="3.80.10.10">
    <property type="entry name" value="Ribonuclease Inhibitor"/>
    <property type="match status" value="1"/>
</dbReference>
<reference evidence="2" key="1">
    <citation type="submission" date="2011-05" db="EMBL/GenBank/DDBJ databases">
        <authorList>
            <person name="Richards S.R."/>
            <person name="Qu J."/>
            <person name="Jiang H."/>
            <person name="Jhangiani S.N."/>
            <person name="Agravi P."/>
            <person name="Goodspeed R."/>
            <person name="Gross S."/>
            <person name="Mandapat C."/>
            <person name="Jackson L."/>
            <person name="Mathew T."/>
            <person name="Pu L."/>
            <person name="Thornton R."/>
            <person name="Saada N."/>
            <person name="Wilczek-Boney K.B."/>
            <person name="Lee S."/>
            <person name="Kovar C."/>
            <person name="Wu Y."/>
            <person name="Scherer S.E."/>
            <person name="Worley K.C."/>
            <person name="Muzny D.M."/>
            <person name="Gibbs R."/>
        </authorList>
    </citation>
    <scope>NUCLEOTIDE SEQUENCE</scope>
    <source>
        <strain evidence="2">Brora</strain>
    </source>
</reference>
<organism evidence="1 2">
    <name type="scientific">Strigamia maritima</name>
    <name type="common">European centipede</name>
    <name type="synonym">Geophilus maritimus</name>
    <dbReference type="NCBI Taxonomy" id="126957"/>
    <lineage>
        <taxon>Eukaryota</taxon>
        <taxon>Metazoa</taxon>
        <taxon>Ecdysozoa</taxon>
        <taxon>Arthropoda</taxon>
        <taxon>Myriapoda</taxon>
        <taxon>Chilopoda</taxon>
        <taxon>Pleurostigmophora</taxon>
        <taxon>Geophilomorpha</taxon>
        <taxon>Linotaeniidae</taxon>
        <taxon>Strigamia</taxon>
    </lineage>
</organism>
<name>T1J7D4_STRMM</name>
<reference evidence="1" key="2">
    <citation type="submission" date="2015-02" db="UniProtKB">
        <authorList>
            <consortium name="EnsemblMetazoa"/>
        </authorList>
    </citation>
    <scope>IDENTIFICATION</scope>
</reference>
<sequence length="450" mass="52445">MEEVDTLESLALQMVSHLVFNSWNVPPEQMTSDIVIKLKTVCKDFMNLPPLITLAIADEMALQFGSLSFGLAIWMLEANNQILKSFWFEYINLKDLCRFLSESTKQNVLELSVDTLFPMTFIESAVCFTNLKVLEILYDFKLNNWQVEQIISNCNKLEQIRIAGCQNVDGHAFDRVWQLPLMKDNLRSLDISHTSVSAARAVSLLEQLTELEEFYYHNISGFLRYQHRNPNFGRNVQKLQLGYMEDSDLFTLIPEEEFAAATSNFRALKEIILYIPFTCPIDVLNRICENCNNLQVFRLSFEQSLLGISDFDNSKTLYYFDYVYESICPQGRLSTYQLTELELAWVQRIDLKLIFSTFTQLKSLAFVRCTVMKNRDAVRRPLSKLYLSQMSSKAVNRILRNCTHLEDLSIFEVDFNHDFEAKRKTESRVFCVWEPRLTCGSHMQQKHRKT</sequence>